<dbReference type="Proteomes" id="UP000076532">
    <property type="component" value="Unassembled WGS sequence"/>
</dbReference>
<protein>
    <submittedName>
        <fullName evidence="1">Uncharacterized protein</fullName>
    </submittedName>
</protein>
<dbReference type="AlphaFoldDB" id="A0A166GCV4"/>
<dbReference type="EMBL" id="KV417580">
    <property type="protein sequence ID" value="KZP17708.1"/>
    <property type="molecule type" value="Genomic_DNA"/>
</dbReference>
<evidence type="ECO:0000313" key="2">
    <source>
        <dbReference type="Proteomes" id="UP000076532"/>
    </source>
</evidence>
<organism evidence="1 2">
    <name type="scientific">Athelia psychrophila</name>
    <dbReference type="NCBI Taxonomy" id="1759441"/>
    <lineage>
        <taxon>Eukaryota</taxon>
        <taxon>Fungi</taxon>
        <taxon>Dikarya</taxon>
        <taxon>Basidiomycota</taxon>
        <taxon>Agaricomycotina</taxon>
        <taxon>Agaricomycetes</taxon>
        <taxon>Agaricomycetidae</taxon>
        <taxon>Atheliales</taxon>
        <taxon>Atheliaceae</taxon>
        <taxon>Athelia</taxon>
    </lineage>
</organism>
<reference evidence="1 2" key="1">
    <citation type="journal article" date="2016" name="Mol. Biol. Evol.">
        <title>Comparative Genomics of Early-Diverging Mushroom-Forming Fungi Provides Insights into the Origins of Lignocellulose Decay Capabilities.</title>
        <authorList>
            <person name="Nagy L.G."/>
            <person name="Riley R."/>
            <person name="Tritt A."/>
            <person name="Adam C."/>
            <person name="Daum C."/>
            <person name="Floudas D."/>
            <person name="Sun H."/>
            <person name="Yadav J.S."/>
            <person name="Pangilinan J."/>
            <person name="Larsson K.H."/>
            <person name="Matsuura K."/>
            <person name="Barry K."/>
            <person name="Labutti K."/>
            <person name="Kuo R."/>
            <person name="Ohm R.A."/>
            <person name="Bhattacharya S.S."/>
            <person name="Shirouzu T."/>
            <person name="Yoshinaga Y."/>
            <person name="Martin F.M."/>
            <person name="Grigoriev I.V."/>
            <person name="Hibbett D.S."/>
        </authorList>
    </citation>
    <scope>NUCLEOTIDE SEQUENCE [LARGE SCALE GENOMIC DNA]</scope>
    <source>
        <strain evidence="1 2">CBS 109695</strain>
    </source>
</reference>
<sequence length="110" mass="11987">MMRRTTTSWMRARRHHRPGVCQGLIARHQLGAWREETVCVFPGIKRTLGSIPSAADCYPAATSCANLPTPTPPWPGSALYIPRLSASPPMARYPRIGSPGPAHSCYSCSP</sequence>
<gene>
    <name evidence="1" type="ORF">FIBSPDRAFT_23810</name>
</gene>
<keyword evidence="2" id="KW-1185">Reference proteome</keyword>
<accession>A0A166GCV4</accession>
<evidence type="ECO:0000313" key="1">
    <source>
        <dbReference type="EMBL" id="KZP17708.1"/>
    </source>
</evidence>
<proteinExistence type="predicted"/>
<name>A0A166GCV4_9AGAM</name>